<dbReference type="PANTHER" id="PTHR47936">
    <property type="entry name" value="PPR_LONG DOMAIN-CONTAINING PROTEIN"/>
    <property type="match status" value="1"/>
</dbReference>
<dbReference type="Proteomes" id="UP000626109">
    <property type="component" value="Unassembled WGS sequence"/>
</dbReference>
<reference evidence="5" key="1">
    <citation type="submission" date="2021-02" db="EMBL/GenBank/DDBJ databases">
        <authorList>
            <person name="Dougan E. K."/>
            <person name="Rhodes N."/>
            <person name="Thang M."/>
            <person name="Chan C."/>
        </authorList>
    </citation>
    <scope>NUCLEOTIDE SEQUENCE</scope>
</reference>
<dbReference type="Gene3D" id="3.30.1120.30">
    <property type="entry name" value="POLO box domain"/>
    <property type="match status" value="2"/>
</dbReference>
<feature type="region of interest" description="Disordered" evidence="3">
    <location>
        <begin position="285"/>
        <end position="310"/>
    </location>
</feature>
<accession>A0A813KHP9</accession>
<dbReference type="PROSITE" id="PS50078">
    <property type="entry name" value="POLO_BOX"/>
    <property type="match status" value="1"/>
</dbReference>
<dbReference type="InterPro" id="IPR000959">
    <property type="entry name" value="POLO_box_dom"/>
</dbReference>
<dbReference type="Gene3D" id="1.25.40.10">
    <property type="entry name" value="Tetratricopeptide repeat domain"/>
    <property type="match status" value="4"/>
</dbReference>
<feature type="region of interest" description="Disordered" evidence="3">
    <location>
        <begin position="1"/>
        <end position="88"/>
    </location>
</feature>
<feature type="compositionally biased region" description="Basic and acidic residues" evidence="3">
    <location>
        <begin position="1"/>
        <end position="11"/>
    </location>
</feature>
<dbReference type="AlphaFoldDB" id="A0A813KHP9"/>
<evidence type="ECO:0000256" key="2">
    <source>
        <dbReference type="PROSITE-ProRule" id="PRU00708"/>
    </source>
</evidence>
<evidence type="ECO:0000313" key="5">
    <source>
        <dbReference type="EMBL" id="CAE8705120.1"/>
    </source>
</evidence>
<evidence type="ECO:0000259" key="4">
    <source>
        <dbReference type="PROSITE" id="PS50078"/>
    </source>
</evidence>
<dbReference type="InterPro" id="IPR011990">
    <property type="entry name" value="TPR-like_helical_dom_sf"/>
</dbReference>
<evidence type="ECO:0000256" key="3">
    <source>
        <dbReference type="SAM" id="MobiDB-lite"/>
    </source>
</evidence>
<feature type="region of interest" description="Disordered" evidence="3">
    <location>
        <begin position="179"/>
        <end position="209"/>
    </location>
</feature>
<dbReference type="Pfam" id="PF13812">
    <property type="entry name" value="PPR_3"/>
    <property type="match status" value="2"/>
</dbReference>
<feature type="repeat" description="PPR" evidence="2">
    <location>
        <begin position="785"/>
        <end position="819"/>
    </location>
</feature>
<dbReference type="InterPro" id="IPR033695">
    <property type="entry name" value="POLO_box_2"/>
</dbReference>
<comment type="caution">
    <text evidence="5">The sequence shown here is derived from an EMBL/GenBank/DDBJ whole genome shotgun (WGS) entry which is preliminary data.</text>
</comment>
<name>A0A813KHP9_POLGL</name>
<dbReference type="Pfam" id="PF00659">
    <property type="entry name" value="POLO_box"/>
    <property type="match status" value="1"/>
</dbReference>
<dbReference type="PANTHER" id="PTHR47936:SF1">
    <property type="entry name" value="PENTATRICOPEPTIDE REPEAT-CONTAINING PROTEIN GUN1, CHLOROPLASTIC"/>
    <property type="match status" value="1"/>
</dbReference>
<dbReference type="PROSITE" id="PS51375">
    <property type="entry name" value="PPR"/>
    <property type="match status" value="3"/>
</dbReference>
<keyword evidence="1" id="KW-0677">Repeat</keyword>
<gene>
    <name evidence="5" type="ORF">PGLA2088_LOCUS33537</name>
</gene>
<sequence length="1075" mass="114808">CSPDRRPRADGARPTTEDTGCFGNPGASADWASPLERSQAGPPDFTLSPGTEQVMGASTQDTAGSSQDAQGAPSSIKGNCADASTQDPDLLSASSISFGREDARLRFGDASKELRRRSKDATKEPQVAVLRPSVIAEAVVIPQQSSNDPAAVDGRRSGSVVRQLDFGCVEGAAAGARLQRAVGSPAPRSQLSPALGSEKRRAPQHALGAPCPEHWASPCGVSRSTLGELLEWDSSLRSEVPQGTCLTYSPTLAELSPLRSFFSVDASVQSRAMSASPCAAHCERTAVRADRDRQKSPKATGAKKVAPTSKAASPLAGVLDRDVSAQLLRALRVGARTPRGNADKSATAEVAHDDLLDDGSLAGSVNVVAFNAAIGACRAGGHWAGRGAGAPCGAAAAALGPAPGPDAVSFTSALGACERASESRRAIELLRAMSSASVELDVFCANAAVTGCERLWHAFSLVSNLGQVGLEPDMITRNALISACEKGQQWGAALAVLAFGVRESRGTQSEEKLVQQDVIAFSAAISACEKGQQWQWALEMQQRNLKPNLVTFNALISACSKGGLASFRWAVAAGPVISDGAELRRSQLTASSVTYSAVISACGQAALWELAIHLLEEQIRAGSRSEAKTDPFAVNGLVVSYGAAISACDRGFRWDHALLLLSDLRKASLEMNVIVCSAAIFACEKGKQWEQALALLCEMEQHGPEPNLITYNSVLSVSQKSGHWALALQLLERLLAGGKGKDIVPDIITYSAAMSRPPVEMGHCLGAPVVIALLEQLHDRQLDPDVIAYCAAIRTCMAAKRWALAMHLLWGMRAQGLPPDTNTFEITLVHHWRSSWGPAGSGVARTASWLLGCPLVFFAGQPVAEDRLSHAFITNVRARSAFNFIQQGCYFGCRLVNSGLRARRRTQDKAEMRTVHTFEDFPEDLKKKVTLLRHFKNYMLTDVLEKKDGATAGESSLQPTAPRTQVYSEPGQTPFVKKWTRNKHAIMFQLSNKIVQVVFFDKTEAILSSKSHTVTYVDKKSQVMSYPLSNVLDVPSAELAKRLRYTRDILVNLLGTRTTTDLPPGGAPPADHHIC</sequence>
<feature type="non-terminal residue" evidence="5">
    <location>
        <position position="1075"/>
    </location>
</feature>
<dbReference type="CDD" id="cd13117">
    <property type="entry name" value="POLO_box_2"/>
    <property type="match status" value="1"/>
</dbReference>
<evidence type="ECO:0000313" key="6">
    <source>
        <dbReference type="Proteomes" id="UP000626109"/>
    </source>
</evidence>
<protein>
    <recommendedName>
        <fullName evidence="4">POLO box domain-containing protein</fullName>
    </recommendedName>
</protein>
<feature type="repeat" description="PPR" evidence="2">
    <location>
        <begin position="591"/>
        <end position="625"/>
    </location>
</feature>
<dbReference type="Pfam" id="PF01535">
    <property type="entry name" value="PPR"/>
    <property type="match status" value="1"/>
</dbReference>
<dbReference type="InterPro" id="IPR002885">
    <property type="entry name" value="PPR_rpt"/>
</dbReference>
<evidence type="ECO:0000256" key="1">
    <source>
        <dbReference type="ARBA" id="ARBA00022737"/>
    </source>
</evidence>
<organism evidence="5 6">
    <name type="scientific">Polarella glacialis</name>
    <name type="common">Dinoflagellate</name>
    <dbReference type="NCBI Taxonomy" id="89957"/>
    <lineage>
        <taxon>Eukaryota</taxon>
        <taxon>Sar</taxon>
        <taxon>Alveolata</taxon>
        <taxon>Dinophyceae</taxon>
        <taxon>Suessiales</taxon>
        <taxon>Suessiaceae</taxon>
        <taxon>Polarella</taxon>
    </lineage>
</organism>
<dbReference type="InterPro" id="IPR036947">
    <property type="entry name" value="POLO_box_dom_sf"/>
</dbReference>
<feature type="domain" description="POLO box" evidence="4">
    <location>
        <begin position="975"/>
        <end position="1055"/>
    </location>
</feature>
<proteinExistence type="predicted"/>
<feature type="compositionally biased region" description="Basic and acidic residues" evidence="3">
    <location>
        <begin position="285"/>
        <end position="295"/>
    </location>
</feature>
<feature type="repeat" description="PPR" evidence="2">
    <location>
        <begin position="672"/>
        <end position="706"/>
    </location>
</feature>
<feature type="compositionally biased region" description="Polar residues" evidence="3">
    <location>
        <begin position="48"/>
        <end position="88"/>
    </location>
</feature>
<dbReference type="EMBL" id="CAJNNW010030910">
    <property type="protein sequence ID" value="CAE8705120.1"/>
    <property type="molecule type" value="Genomic_DNA"/>
</dbReference>
<dbReference type="SUPFAM" id="SSF82615">
    <property type="entry name" value="Polo-box domain"/>
    <property type="match status" value="2"/>
</dbReference>